<proteinExistence type="predicted"/>
<accession>A0A9J5XSD4</accession>
<dbReference type="EMBL" id="JACXVP010000008">
    <property type="protein sequence ID" value="KAG5591211.1"/>
    <property type="molecule type" value="Genomic_DNA"/>
</dbReference>
<sequence>MMRRSSMSNKIMEWICFTLREASSDQRKSIRRWKTADREEEHFCTRKYNKHGRFMSITSINNGGRSVLVIPELAMNAGWYDIAPKIESFIKCPKSLEKVGPPRVTEASYPYTRAVKDSKWLSKFIREAETNSLEENIEEHGRTDLTRAVELEEPKVQPGMVVYVGRLHPQQQPDKGIMG</sequence>
<gene>
    <name evidence="1" type="ORF">H5410_041725</name>
</gene>
<name>A0A9J5XSD4_SOLCO</name>
<organism evidence="1 2">
    <name type="scientific">Solanum commersonii</name>
    <name type="common">Commerson's wild potato</name>
    <name type="synonym">Commerson's nightshade</name>
    <dbReference type="NCBI Taxonomy" id="4109"/>
    <lineage>
        <taxon>Eukaryota</taxon>
        <taxon>Viridiplantae</taxon>
        <taxon>Streptophyta</taxon>
        <taxon>Embryophyta</taxon>
        <taxon>Tracheophyta</taxon>
        <taxon>Spermatophyta</taxon>
        <taxon>Magnoliopsida</taxon>
        <taxon>eudicotyledons</taxon>
        <taxon>Gunneridae</taxon>
        <taxon>Pentapetalae</taxon>
        <taxon>asterids</taxon>
        <taxon>lamiids</taxon>
        <taxon>Solanales</taxon>
        <taxon>Solanaceae</taxon>
        <taxon>Solanoideae</taxon>
        <taxon>Solaneae</taxon>
        <taxon>Solanum</taxon>
    </lineage>
</organism>
<dbReference type="AlphaFoldDB" id="A0A9J5XSD4"/>
<evidence type="ECO:0000313" key="2">
    <source>
        <dbReference type="Proteomes" id="UP000824120"/>
    </source>
</evidence>
<dbReference type="OrthoDB" id="1323839at2759"/>
<protein>
    <submittedName>
        <fullName evidence="1">Uncharacterized protein</fullName>
    </submittedName>
</protein>
<keyword evidence="2" id="KW-1185">Reference proteome</keyword>
<evidence type="ECO:0000313" key="1">
    <source>
        <dbReference type="EMBL" id="KAG5591211.1"/>
    </source>
</evidence>
<reference evidence="1 2" key="1">
    <citation type="submission" date="2020-09" db="EMBL/GenBank/DDBJ databases">
        <title>De no assembly of potato wild relative species, Solanum commersonii.</title>
        <authorList>
            <person name="Cho K."/>
        </authorList>
    </citation>
    <scope>NUCLEOTIDE SEQUENCE [LARGE SCALE GENOMIC DNA]</scope>
    <source>
        <strain evidence="1">LZ3.2</strain>
        <tissue evidence="1">Leaf</tissue>
    </source>
</reference>
<comment type="caution">
    <text evidence="1">The sequence shown here is derived from an EMBL/GenBank/DDBJ whole genome shotgun (WGS) entry which is preliminary data.</text>
</comment>
<dbReference type="Proteomes" id="UP000824120">
    <property type="component" value="Chromosome 8"/>
</dbReference>